<name>A0A1Y4IJG5_PARDI</name>
<organism evidence="1 2">
    <name type="scientific">Parabacteroides distasonis</name>
    <dbReference type="NCBI Taxonomy" id="823"/>
    <lineage>
        <taxon>Bacteria</taxon>
        <taxon>Pseudomonadati</taxon>
        <taxon>Bacteroidota</taxon>
        <taxon>Bacteroidia</taxon>
        <taxon>Bacteroidales</taxon>
        <taxon>Tannerellaceae</taxon>
        <taxon>Parabacteroides</taxon>
    </lineage>
</organism>
<evidence type="ECO:0000313" key="1">
    <source>
        <dbReference type="EMBL" id="OUP20458.1"/>
    </source>
</evidence>
<accession>A0A1Y4IJG5</accession>
<dbReference type="Proteomes" id="UP000195950">
    <property type="component" value="Unassembled WGS sequence"/>
</dbReference>
<sequence>MVEIQDLVLERKRHGITQLHVYKTEIYPRFFISYATFNRYLSYPAKQELKKGRIKKAAEEIENFQR</sequence>
<proteinExistence type="predicted"/>
<dbReference type="EMBL" id="NFJX01000004">
    <property type="protein sequence ID" value="OUP20458.1"/>
    <property type="molecule type" value="Genomic_DNA"/>
</dbReference>
<protein>
    <submittedName>
        <fullName evidence="1">Uncharacterized protein</fullName>
    </submittedName>
</protein>
<evidence type="ECO:0000313" key="2">
    <source>
        <dbReference type="Proteomes" id="UP000195950"/>
    </source>
</evidence>
<dbReference type="AlphaFoldDB" id="A0A1Y4IJG5"/>
<gene>
    <name evidence="1" type="ORF">B5F32_05900</name>
</gene>
<reference evidence="2" key="1">
    <citation type="submission" date="2017-04" db="EMBL/GenBank/DDBJ databases">
        <title>Function of individual gut microbiota members based on whole genome sequencing of pure cultures obtained from chicken caecum.</title>
        <authorList>
            <person name="Medvecky M."/>
            <person name="Cejkova D."/>
            <person name="Polansky O."/>
            <person name="Karasova D."/>
            <person name="Kubasova T."/>
            <person name="Cizek A."/>
            <person name="Rychlik I."/>
        </authorList>
    </citation>
    <scope>NUCLEOTIDE SEQUENCE [LARGE SCALE GENOMIC DNA]</scope>
    <source>
        <strain evidence="2">An199</strain>
    </source>
</reference>
<comment type="caution">
    <text evidence="1">The sequence shown here is derived from an EMBL/GenBank/DDBJ whole genome shotgun (WGS) entry which is preliminary data.</text>
</comment>